<keyword evidence="3" id="KW-0472">Membrane</keyword>
<dbReference type="InterPro" id="IPR025757">
    <property type="entry name" value="MIP1_Leuzipper"/>
</dbReference>
<proteinExistence type="predicted"/>
<protein>
    <recommendedName>
        <fullName evidence="8">DUF547 domain-containing protein</fullName>
    </recommendedName>
</protein>
<evidence type="ECO:0000256" key="3">
    <source>
        <dbReference type="SAM" id="Phobius"/>
    </source>
</evidence>
<feature type="domain" description="Ternary complex factor MIP1 leucine-zipper" evidence="5">
    <location>
        <begin position="88"/>
        <end position="171"/>
    </location>
</feature>
<evidence type="ECO:0000256" key="1">
    <source>
        <dbReference type="SAM" id="Coils"/>
    </source>
</evidence>
<dbReference type="InterPro" id="IPR006869">
    <property type="entry name" value="DUF547"/>
</dbReference>
<dbReference type="Pfam" id="PF14389">
    <property type="entry name" value="Lzipper-MIP1"/>
    <property type="match status" value="1"/>
</dbReference>
<keyword evidence="7" id="KW-1185">Reference proteome</keyword>
<evidence type="ECO:0000259" key="5">
    <source>
        <dbReference type="Pfam" id="PF14389"/>
    </source>
</evidence>
<keyword evidence="3" id="KW-1133">Transmembrane helix</keyword>
<organism evidence="6 7">
    <name type="scientific">Rehmannia glutinosa</name>
    <name type="common">Chinese foxglove</name>
    <dbReference type="NCBI Taxonomy" id="99300"/>
    <lineage>
        <taxon>Eukaryota</taxon>
        <taxon>Viridiplantae</taxon>
        <taxon>Streptophyta</taxon>
        <taxon>Embryophyta</taxon>
        <taxon>Tracheophyta</taxon>
        <taxon>Spermatophyta</taxon>
        <taxon>Magnoliopsida</taxon>
        <taxon>eudicotyledons</taxon>
        <taxon>Gunneridae</taxon>
        <taxon>Pentapetalae</taxon>
        <taxon>asterids</taxon>
        <taxon>lamiids</taxon>
        <taxon>Lamiales</taxon>
        <taxon>Orobanchaceae</taxon>
        <taxon>Rehmannieae</taxon>
        <taxon>Rehmannia</taxon>
    </lineage>
</organism>
<reference evidence="6 7" key="1">
    <citation type="journal article" date="2021" name="Comput. Struct. Biotechnol. J.">
        <title>De novo genome assembly of the potent medicinal plant Rehmannia glutinosa using nanopore technology.</title>
        <authorList>
            <person name="Ma L."/>
            <person name="Dong C."/>
            <person name="Song C."/>
            <person name="Wang X."/>
            <person name="Zheng X."/>
            <person name="Niu Y."/>
            <person name="Chen S."/>
            <person name="Feng W."/>
        </authorList>
    </citation>
    <scope>NUCLEOTIDE SEQUENCE [LARGE SCALE GENOMIC DNA]</scope>
    <source>
        <strain evidence="6">DH-2019</strain>
    </source>
</reference>
<dbReference type="PANTHER" id="PTHR46248:SF4">
    <property type="entry name" value="OS01G0147800 PROTEIN"/>
    <property type="match status" value="1"/>
</dbReference>
<evidence type="ECO:0000259" key="4">
    <source>
        <dbReference type="Pfam" id="PF04784"/>
    </source>
</evidence>
<accession>A0ABR0WCJ6</accession>
<feature type="coiled-coil region" evidence="1">
    <location>
        <begin position="91"/>
        <end position="118"/>
    </location>
</feature>
<gene>
    <name evidence="6" type="ORF">DH2020_022178</name>
</gene>
<evidence type="ECO:0000313" key="7">
    <source>
        <dbReference type="Proteomes" id="UP001318860"/>
    </source>
</evidence>
<evidence type="ECO:0008006" key="8">
    <source>
        <dbReference type="Google" id="ProtNLM"/>
    </source>
</evidence>
<keyword evidence="1" id="KW-0175">Coiled coil</keyword>
<keyword evidence="3" id="KW-0812">Transmembrane</keyword>
<dbReference type="PANTHER" id="PTHR46248">
    <property type="entry name" value="EXPRESSED PROTEIN"/>
    <property type="match status" value="1"/>
</dbReference>
<evidence type="ECO:0000313" key="6">
    <source>
        <dbReference type="EMBL" id="KAK6145358.1"/>
    </source>
</evidence>
<name>A0ABR0WCJ6_REHGL</name>
<sequence>MYQQLIMDNMQSKGRAESSGSWRLSGYYSLHLVASFFEAVAGLLWFSFFWLVVSSVLGHPLINSNNVFLLRISTMKFEDLLMQPGEDKNAKIQLQEQVERLEEELDGELQVKRVLQCAMKGPLACCQSCSSLSPLLPFKVQVLLAEVAVVEEEIGWLERKINELKLDIYQEKKQTKQWELMQLNGLQPQCEQRQLKKLPSRRPNQIQHKDRDTFSTSQNYENRRYNKRNPRERRASFGSSMELQTVTSRGKYAVEIEEERGNSRCSTSRMVNNRLDIGSETVNRNKLSVELIKCLMGIFLKLNQATFKSKGTTNLTKHTLTCINSKGLVSKAAFNCKTPVFPFGCNESDLDPYEILPEPDVIIRDVGPYKNFVQITRSTLDVSRLSECLPDMRRLMVLMEKLSRININYFTHKQKLAFWINVYNASAFLQHGLPSTQEKLLALMNEAAINVGGFMFKASTIEQFILRHPADIKHVSEHTQANVSVEESTDEKEMILRHACGLGYPEPTVTFALCRGSWFYTPDEVMNELEKAKVEYLEASVGITSRKKILVPKLMQWHMKDFADDMESLLEWIYSQLPYSSSLKRLMTECLNGETQSPSQKLIEIQPYASEFRYLIPG</sequence>
<feature type="domain" description="DUF547" evidence="4">
    <location>
        <begin position="410"/>
        <end position="537"/>
    </location>
</feature>
<dbReference type="Pfam" id="PF04784">
    <property type="entry name" value="DUF547"/>
    <property type="match status" value="1"/>
</dbReference>
<feature type="region of interest" description="Disordered" evidence="2">
    <location>
        <begin position="192"/>
        <end position="238"/>
    </location>
</feature>
<dbReference type="Proteomes" id="UP001318860">
    <property type="component" value="Unassembled WGS sequence"/>
</dbReference>
<dbReference type="EMBL" id="JABTTQ020000012">
    <property type="protein sequence ID" value="KAK6145358.1"/>
    <property type="molecule type" value="Genomic_DNA"/>
</dbReference>
<comment type="caution">
    <text evidence="6">The sequence shown here is derived from an EMBL/GenBank/DDBJ whole genome shotgun (WGS) entry which is preliminary data.</text>
</comment>
<feature type="transmembrane region" description="Helical" evidence="3">
    <location>
        <begin position="32"/>
        <end position="53"/>
    </location>
</feature>
<evidence type="ECO:0000256" key="2">
    <source>
        <dbReference type="SAM" id="MobiDB-lite"/>
    </source>
</evidence>